<feature type="signal peptide" evidence="1">
    <location>
        <begin position="1"/>
        <end position="24"/>
    </location>
</feature>
<accession>A0ABX1F8X9</accession>
<dbReference type="Proteomes" id="UP001515943">
    <property type="component" value="Unassembled WGS sequence"/>
</dbReference>
<sequence length="301" mass="32541">MKKISAVAAAAAIGLSLLTGSAQAADPVSTADQLSLQNFTQTAKARYGVDLSSADYRVSKIEGVRVIHRKDVPTPEASITKMPNGSMRVGAKVQHTSPTGTDVGKLAALGEVTAQQEAQWRQPSCFSVGDEDDPANIGDMLTCSAWARMSYPGETRYNWGYKVYGTCTHTNNLNTYELDACDVTTQQWGDTNSPRLHWNDWQPKGKIDLPNCQDKPFSVGWGGVTAGHTAKICEKLNPVPTPDQPGSMAALWSGDAWDGESREVAFVEAFGAESTLAITMYNEAYYYYSTCSLLPGFDQCG</sequence>
<comment type="caution">
    <text evidence="2">The sequence shown here is derived from an EMBL/GenBank/DDBJ whole genome shotgun (WGS) entry which is preliminary data.</text>
</comment>
<gene>
    <name evidence="2" type="ORF">FXN61_00405</name>
</gene>
<dbReference type="RefSeq" id="WP_167969210.1">
    <property type="nucleotide sequence ID" value="NZ_VSRL01000001.1"/>
</dbReference>
<keyword evidence="1" id="KW-0732">Signal</keyword>
<organism evidence="2 3">
    <name type="scientific">Lentzea indica</name>
    <dbReference type="NCBI Taxonomy" id="2604800"/>
    <lineage>
        <taxon>Bacteria</taxon>
        <taxon>Bacillati</taxon>
        <taxon>Actinomycetota</taxon>
        <taxon>Actinomycetes</taxon>
        <taxon>Pseudonocardiales</taxon>
        <taxon>Pseudonocardiaceae</taxon>
        <taxon>Lentzea</taxon>
    </lineage>
</organism>
<keyword evidence="3" id="KW-1185">Reference proteome</keyword>
<evidence type="ECO:0000256" key="1">
    <source>
        <dbReference type="SAM" id="SignalP"/>
    </source>
</evidence>
<evidence type="ECO:0000313" key="3">
    <source>
        <dbReference type="Proteomes" id="UP001515943"/>
    </source>
</evidence>
<feature type="chain" id="PRO_5046364409" description="Secreted protein" evidence="1">
    <location>
        <begin position="25"/>
        <end position="301"/>
    </location>
</feature>
<dbReference type="EMBL" id="VSRL01000001">
    <property type="protein sequence ID" value="NKE55368.1"/>
    <property type="molecule type" value="Genomic_DNA"/>
</dbReference>
<evidence type="ECO:0008006" key="4">
    <source>
        <dbReference type="Google" id="ProtNLM"/>
    </source>
</evidence>
<reference evidence="2 3" key="1">
    <citation type="submission" date="2019-08" db="EMBL/GenBank/DDBJ databases">
        <title>Lentzea from Indian Himalayas.</title>
        <authorList>
            <person name="Mandal S."/>
            <person name="Mallick Gupta A."/>
            <person name="Maiti P.K."/>
            <person name="Sarkar J."/>
            <person name="Mandal S."/>
        </authorList>
    </citation>
    <scope>NUCLEOTIDE SEQUENCE [LARGE SCALE GENOMIC DNA]</scope>
    <source>
        <strain evidence="2 3">PSKA42</strain>
    </source>
</reference>
<evidence type="ECO:0000313" key="2">
    <source>
        <dbReference type="EMBL" id="NKE55368.1"/>
    </source>
</evidence>
<name>A0ABX1F8X9_9PSEU</name>
<proteinExistence type="predicted"/>
<protein>
    <recommendedName>
        <fullName evidence="4">Secreted protein</fullName>
    </recommendedName>
</protein>